<name>A0AB74UHE3_9GAMM</name>
<dbReference type="Gene3D" id="2.30.270.10">
    <property type="entry name" value="duf1285 protein"/>
    <property type="match status" value="1"/>
</dbReference>
<dbReference type="EMBL" id="CP159578">
    <property type="protein sequence ID" value="XCJ81278.1"/>
    <property type="molecule type" value="Genomic_DNA"/>
</dbReference>
<reference evidence="3" key="1">
    <citation type="submission" date="2024-06" db="EMBL/GenBank/DDBJ databases">
        <title>Complete genome of Salinicola endophyticus HNIBRBA4755.</title>
        <authorList>
            <person name="Shin S.Y."/>
            <person name="Kang H."/>
            <person name="Song J."/>
        </authorList>
    </citation>
    <scope>NUCLEOTIDE SEQUENCE</scope>
    <source>
        <strain evidence="3">HNIBRBA4755</strain>
    </source>
</reference>
<sequence length="177" mass="20017">MRLDSLFRQLDAHGVPPLDQWDPAFCGDMDLLITAGGEWIHEGVPIRRPELVRLLASVLRRESDGDYYLVTPAEKLRIRVEDRPLLAVDAEADADGWSVDLQWGEQLRLGAAHRLYLAPDPQGEWRPALPVRHGLEARLHRNLYYRLVEAAEWRGAELGLTSDGLWQPLGRLAEGQA</sequence>
<dbReference type="AlphaFoldDB" id="A0AB74UHE3"/>
<dbReference type="Gene3D" id="3.10.540.10">
    <property type="entry name" value="duf1285 like domain"/>
    <property type="match status" value="1"/>
</dbReference>
<gene>
    <name evidence="3" type="ORF">ABV408_08885</name>
</gene>
<proteinExistence type="predicted"/>
<protein>
    <submittedName>
        <fullName evidence="3">DUF1285 domain-containing protein</fullName>
    </submittedName>
</protein>
<dbReference type="InterPro" id="IPR048342">
    <property type="entry name" value="DUF1285_C"/>
</dbReference>
<accession>A0AB74UHE3</accession>
<evidence type="ECO:0000313" key="3">
    <source>
        <dbReference type="EMBL" id="XCJ81278.1"/>
    </source>
</evidence>
<evidence type="ECO:0000259" key="1">
    <source>
        <dbReference type="Pfam" id="PF06938"/>
    </source>
</evidence>
<feature type="domain" description="DUF1285" evidence="1">
    <location>
        <begin position="16"/>
        <end position="82"/>
    </location>
</feature>
<feature type="domain" description="DUF1285" evidence="2">
    <location>
        <begin position="86"/>
        <end position="166"/>
    </location>
</feature>
<dbReference type="Pfam" id="PF21028">
    <property type="entry name" value="DUF1285_C"/>
    <property type="match status" value="1"/>
</dbReference>
<organism evidence="3">
    <name type="scientific">Salinicola endophyticus</name>
    <dbReference type="NCBI Taxonomy" id="1949083"/>
    <lineage>
        <taxon>Bacteria</taxon>
        <taxon>Pseudomonadati</taxon>
        <taxon>Pseudomonadota</taxon>
        <taxon>Gammaproteobacteria</taxon>
        <taxon>Oceanospirillales</taxon>
        <taxon>Halomonadaceae</taxon>
        <taxon>Salinicola</taxon>
    </lineage>
</organism>
<dbReference type="InterPro" id="IPR048341">
    <property type="entry name" value="DUF1285_N"/>
</dbReference>
<evidence type="ECO:0000259" key="2">
    <source>
        <dbReference type="Pfam" id="PF21028"/>
    </source>
</evidence>
<dbReference type="RefSeq" id="WP_353982033.1">
    <property type="nucleotide sequence ID" value="NZ_CP159578.1"/>
</dbReference>
<dbReference type="InterPro" id="IPR010707">
    <property type="entry name" value="DUF1285"/>
</dbReference>
<dbReference type="PIRSF" id="PIRSF029557">
    <property type="entry name" value="UCP029557"/>
    <property type="match status" value="1"/>
</dbReference>
<dbReference type="InterPro" id="IPR023361">
    <property type="entry name" value="DUF1285_beta_roll_sf"/>
</dbReference>
<dbReference type="Pfam" id="PF06938">
    <property type="entry name" value="DUF1285_N"/>
    <property type="match status" value="1"/>
</dbReference>